<name>A0ABW1INJ2_9BACL</name>
<keyword evidence="3" id="KW-1185">Reference proteome</keyword>
<dbReference type="Pfam" id="PF03625">
    <property type="entry name" value="DUF302"/>
    <property type="match status" value="1"/>
</dbReference>
<evidence type="ECO:0000313" key="2">
    <source>
        <dbReference type="EMBL" id="MFC5986636.1"/>
    </source>
</evidence>
<proteinExistence type="predicted"/>
<dbReference type="InterPro" id="IPR035923">
    <property type="entry name" value="TT1751-like_sf"/>
</dbReference>
<gene>
    <name evidence="2" type="ORF">ACFPXP_09425</name>
</gene>
<dbReference type="RefSeq" id="WP_379893953.1">
    <property type="nucleotide sequence ID" value="NZ_CBCSCT010000085.1"/>
</dbReference>
<evidence type="ECO:0000259" key="1">
    <source>
        <dbReference type="Pfam" id="PF03625"/>
    </source>
</evidence>
<protein>
    <submittedName>
        <fullName evidence="2">DUF302 domain-containing protein</fullName>
    </submittedName>
</protein>
<accession>A0ABW1INJ2</accession>
<dbReference type="PANTHER" id="PTHR38342">
    <property type="entry name" value="SLR5037 PROTEIN"/>
    <property type="match status" value="1"/>
</dbReference>
<feature type="domain" description="DUF302" evidence="1">
    <location>
        <begin position="36"/>
        <end position="96"/>
    </location>
</feature>
<dbReference type="Gene3D" id="3.30.310.70">
    <property type="entry name" value="TT1751-like domain"/>
    <property type="match status" value="1"/>
</dbReference>
<dbReference type="SUPFAM" id="SSF103247">
    <property type="entry name" value="TT1751-like"/>
    <property type="match status" value="1"/>
</dbReference>
<sequence>MFHYTVDTEKSVEEAIAALEQTLKEEKFGVLWQFSIQDKLNEKGIEFNQKYKILEVCNPVEAKRVLSENYLAGYFLPCKIAVYEHEGQTKIGLPKPSALIGMVENESFEGLKGIAQDVEKRLIACIDKSK</sequence>
<evidence type="ECO:0000313" key="3">
    <source>
        <dbReference type="Proteomes" id="UP001596250"/>
    </source>
</evidence>
<dbReference type="EMBL" id="JBHSQV010000124">
    <property type="protein sequence ID" value="MFC5986636.1"/>
    <property type="molecule type" value="Genomic_DNA"/>
</dbReference>
<reference evidence="3" key="1">
    <citation type="journal article" date="2019" name="Int. J. Syst. Evol. Microbiol.">
        <title>The Global Catalogue of Microorganisms (GCM) 10K type strain sequencing project: providing services to taxonomists for standard genome sequencing and annotation.</title>
        <authorList>
            <consortium name="The Broad Institute Genomics Platform"/>
            <consortium name="The Broad Institute Genome Sequencing Center for Infectious Disease"/>
            <person name="Wu L."/>
            <person name="Ma J."/>
        </authorList>
    </citation>
    <scope>NUCLEOTIDE SEQUENCE [LARGE SCALE GENOMIC DNA]</scope>
    <source>
        <strain evidence="3">CCM 8749</strain>
    </source>
</reference>
<organism evidence="2 3">
    <name type="scientific">Marinicrinis lubricantis</name>
    <dbReference type="NCBI Taxonomy" id="2086470"/>
    <lineage>
        <taxon>Bacteria</taxon>
        <taxon>Bacillati</taxon>
        <taxon>Bacillota</taxon>
        <taxon>Bacilli</taxon>
        <taxon>Bacillales</taxon>
        <taxon>Paenibacillaceae</taxon>
    </lineage>
</organism>
<dbReference type="PANTHER" id="PTHR38342:SF1">
    <property type="entry name" value="SLR5037 PROTEIN"/>
    <property type="match status" value="1"/>
</dbReference>
<dbReference type="InterPro" id="IPR016796">
    <property type="entry name" value="UCP021774"/>
</dbReference>
<dbReference type="InterPro" id="IPR005180">
    <property type="entry name" value="DUF302"/>
</dbReference>
<comment type="caution">
    <text evidence="2">The sequence shown here is derived from an EMBL/GenBank/DDBJ whole genome shotgun (WGS) entry which is preliminary data.</text>
</comment>
<dbReference type="PIRSF" id="PIRSF021774">
    <property type="entry name" value="UCP021774"/>
    <property type="match status" value="1"/>
</dbReference>
<dbReference type="CDD" id="cd14797">
    <property type="entry name" value="DUF302"/>
    <property type="match status" value="1"/>
</dbReference>
<dbReference type="Proteomes" id="UP001596250">
    <property type="component" value="Unassembled WGS sequence"/>
</dbReference>